<feature type="transmembrane region" description="Helical" evidence="2">
    <location>
        <begin position="59"/>
        <end position="82"/>
    </location>
</feature>
<dbReference type="InterPro" id="IPR031973">
    <property type="entry name" value="Deltameth_res_prag01"/>
</dbReference>
<evidence type="ECO:0000259" key="3">
    <source>
        <dbReference type="Pfam" id="PF16020"/>
    </source>
</evidence>
<dbReference type="PANTHER" id="PTHR22133:SF2">
    <property type="entry name" value="AT01821P-RELATED"/>
    <property type="match status" value="1"/>
</dbReference>
<dbReference type="Pfam" id="PF16020">
    <property type="entry name" value="Deltameth_res"/>
    <property type="match status" value="1"/>
</dbReference>
<feature type="compositionally biased region" description="Acidic residues" evidence="1">
    <location>
        <begin position="97"/>
        <end position="110"/>
    </location>
</feature>
<evidence type="ECO:0000256" key="2">
    <source>
        <dbReference type="SAM" id="Phobius"/>
    </source>
</evidence>
<accession>A0A1A9V5D5</accession>
<sequence>MFALNLLKRGPRIYQTNYMNTRNNQIKAKFKDGGEWPTFNDCPVPSGSWKKNYDSHQKLYNGVLISGLIASIGAAVLMGVVVDFNFLTPEYPYKEEKDEEEGDGEGDGGGEELKGE</sequence>
<feature type="region of interest" description="Disordered" evidence="1">
    <location>
        <begin position="92"/>
        <end position="116"/>
    </location>
</feature>
<keyword evidence="5" id="KW-1185">Reference proteome</keyword>
<organism evidence="4 5">
    <name type="scientific">Glossina austeni</name>
    <name type="common">Savannah tsetse fly</name>
    <dbReference type="NCBI Taxonomy" id="7395"/>
    <lineage>
        <taxon>Eukaryota</taxon>
        <taxon>Metazoa</taxon>
        <taxon>Ecdysozoa</taxon>
        <taxon>Arthropoda</taxon>
        <taxon>Hexapoda</taxon>
        <taxon>Insecta</taxon>
        <taxon>Pterygota</taxon>
        <taxon>Neoptera</taxon>
        <taxon>Endopterygota</taxon>
        <taxon>Diptera</taxon>
        <taxon>Brachycera</taxon>
        <taxon>Muscomorpha</taxon>
        <taxon>Hippoboscoidea</taxon>
        <taxon>Glossinidae</taxon>
        <taxon>Glossina</taxon>
    </lineage>
</organism>
<evidence type="ECO:0000313" key="5">
    <source>
        <dbReference type="Proteomes" id="UP000078200"/>
    </source>
</evidence>
<dbReference type="AlphaFoldDB" id="A0A1A9V5D5"/>
<feature type="domain" description="Deltamethrin resistance protein prag01" evidence="3">
    <location>
        <begin position="40"/>
        <end position="85"/>
    </location>
</feature>
<keyword evidence="2" id="KW-1133">Transmembrane helix</keyword>
<evidence type="ECO:0000256" key="1">
    <source>
        <dbReference type="SAM" id="MobiDB-lite"/>
    </source>
</evidence>
<keyword evidence="2" id="KW-0812">Transmembrane</keyword>
<dbReference type="VEuPathDB" id="VectorBase:GAUT026547"/>
<dbReference type="PANTHER" id="PTHR22133">
    <property type="entry name" value="AT01821P-RELATED"/>
    <property type="match status" value="1"/>
</dbReference>
<dbReference type="EnsemblMetazoa" id="GAUT026547-RA">
    <property type="protein sequence ID" value="GAUT026547-PA"/>
    <property type="gene ID" value="GAUT026547"/>
</dbReference>
<name>A0A1A9V5D5_GLOAU</name>
<protein>
    <recommendedName>
        <fullName evidence="3">Deltamethrin resistance protein prag01 domain-containing protein</fullName>
    </recommendedName>
</protein>
<evidence type="ECO:0000313" key="4">
    <source>
        <dbReference type="EnsemblMetazoa" id="GAUT026547-PA"/>
    </source>
</evidence>
<proteinExistence type="predicted"/>
<keyword evidence="2" id="KW-0472">Membrane</keyword>
<dbReference type="Proteomes" id="UP000078200">
    <property type="component" value="Unassembled WGS sequence"/>
</dbReference>
<reference evidence="4" key="1">
    <citation type="submission" date="2020-05" db="UniProtKB">
        <authorList>
            <consortium name="EnsemblMetazoa"/>
        </authorList>
    </citation>
    <scope>IDENTIFICATION</scope>
    <source>
        <strain evidence="4">TTRI</strain>
    </source>
</reference>